<dbReference type="OrthoDB" id="9815193at2"/>
<sequence>MPVKQSSQSNYPRHSLEKALRIPKAILEQNAGKESTDIEAAKFLGITNIKGPFSVELSSSLKFGFLEKPAPGQVKPTDLAKRIIRPQSDEDELKGLREAILNAPVISDVYKHYRGENLPDRKFFENTLVDTFKIPNEKLTEFIDIFTESLNKARLIENIGDKQRILDISSERNSPKVDTSLEFKKLSKAASVSASDTCFVMMPFAAPLGQYYRKIFEPAIEKAGLKAVRADDDLFGTGKIIDQIWAGITSAKVLIAELTSRNPNVYYELGLAHALKKPVVLVCSNEQDVPFDLKHIRVIYYDMYDPFWGEKLIEKVAENILSAIANPSETILF</sequence>
<dbReference type="AlphaFoldDB" id="A0A4Y8AMS8"/>
<proteinExistence type="predicted"/>
<comment type="caution">
    <text evidence="1">The sequence shown here is derived from an EMBL/GenBank/DDBJ whole genome shotgun (WGS) entry which is preliminary data.</text>
</comment>
<name>A0A4Y8AMS8_9SPHI</name>
<evidence type="ECO:0000313" key="2">
    <source>
        <dbReference type="Proteomes" id="UP000297248"/>
    </source>
</evidence>
<dbReference type="Proteomes" id="UP000297248">
    <property type="component" value="Unassembled WGS sequence"/>
</dbReference>
<gene>
    <name evidence="1" type="ORF">E2R65_04905</name>
</gene>
<evidence type="ECO:0000313" key="1">
    <source>
        <dbReference type="EMBL" id="TEW69559.1"/>
    </source>
</evidence>
<dbReference type="EMBL" id="SNQG01000001">
    <property type="protein sequence ID" value="TEW69559.1"/>
    <property type="molecule type" value="Genomic_DNA"/>
</dbReference>
<accession>A0A4Y8AMS8</accession>
<organism evidence="1 2">
    <name type="scientific">Mucilaginibacter phyllosphaerae</name>
    <dbReference type="NCBI Taxonomy" id="1812349"/>
    <lineage>
        <taxon>Bacteria</taxon>
        <taxon>Pseudomonadati</taxon>
        <taxon>Bacteroidota</taxon>
        <taxon>Sphingobacteriia</taxon>
        <taxon>Sphingobacteriales</taxon>
        <taxon>Sphingobacteriaceae</taxon>
        <taxon>Mucilaginibacter</taxon>
    </lineage>
</organism>
<protein>
    <submittedName>
        <fullName evidence="1">Uncharacterized protein</fullName>
    </submittedName>
</protein>
<reference evidence="1 2" key="1">
    <citation type="journal article" date="2016" name="Int. J. Syst. Evol. Microbiol.">
        <title>Proposal of Mucilaginibacter phyllosphaerae sp. nov. isolated from the phyllosphere of Galium album.</title>
        <authorList>
            <person name="Aydogan E.L."/>
            <person name="Busse H.J."/>
            <person name="Moser G."/>
            <person name="Muller C."/>
            <person name="Kampfer P."/>
            <person name="Glaeser S.P."/>
        </authorList>
    </citation>
    <scope>NUCLEOTIDE SEQUENCE [LARGE SCALE GENOMIC DNA]</scope>
    <source>
        <strain evidence="1 2">PP-F2FG21</strain>
    </source>
</reference>
<dbReference type="Gene3D" id="3.40.50.450">
    <property type="match status" value="1"/>
</dbReference>
<dbReference type="SUPFAM" id="SSF52309">
    <property type="entry name" value="N-(deoxy)ribosyltransferase-like"/>
    <property type="match status" value="1"/>
</dbReference>